<accession>A0A9X0BFV0</accession>
<comment type="caution">
    <text evidence="2">The sequence shown here is derived from an EMBL/GenBank/DDBJ whole genome shotgun (WGS) entry which is preliminary data.</text>
</comment>
<dbReference type="AlphaFoldDB" id="A0A9X0BFV0"/>
<sequence>MLNNMDIRGSYQRKVACFRIHQLRREQWINQQKNNEIPAPSTPSGVAPPTISAVAPTFATNSNTVASDMVSTPPPNDRNIDPALQSIDPAILRPSSPTPDD</sequence>
<gene>
    <name evidence="2" type="ORF">N7530_011513</name>
</gene>
<reference evidence="2" key="1">
    <citation type="submission" date="2022-12" db="EMBL/GenBank/DDBJ databases">
        <authorList>
            <person name="Petersen C."/>
        </authorList>
    </citation>
    <scope>NUCLEOTIDE SEQUENCE</scope>
    <source>
        <strain evidence="2">IBT 17660</strain>
    </source>
</reference>
<evidence type="ECO:0000313" key="3">
    <source>
        <dbReference type="Proteomes" id="UP001147760"/>
    </source>
</evidence>
<feature type="compositionally biased region" description="Polar residues" evidence="1">
    <location>
        <begin position="58"/>
        <end position="70"/>
    </location>
</feature>
<feature type="region of interest" description="Disordered" evidence="1">
    <location>
        <begin position="31"/>
        <end position="101"/>
    </location>
</feature>
<organism evidence="2 3">
    <name type="scientific">Penicillium desertorum</name>
    <dbReference type="NCBI Taxonomy" id="1303715"/>
    <lineage>
        <taxon>Eukaryota</taxon>
        <taxon>Fungi</taxon>
        <taxon>Dikarya</taxon>
        <taxon>Ascomycota</taxon>
        <taxon>Pezizomycotina</taxon>
        <taxon>Eurotiomycetes</taxon>
        <taxon>Eurotiomycetidae</taxon>
        <taxon>Eurotiales</taxon>
        <taxon>Aspergillaceae</taxon>
        <taxon>Penicillium</taxon>
    </lineage>
</organism>
<dbReference type="EMBL" id="JAPWDO010000009">
    <property type="protein sequence ID" value="KAJ5456239.1"/>
    <property type="molecule type" value="Genomic_DNA"/>
</dbReference>
<evidence type="ECO:0000313" key="2">
    <source>
        <dbReference type="EMBL" id="KAJ5456239.1"/>
    </source>
</evidence>
<protein>
    <submittedName>
        <fullName evidence="2">Uncharacterized protein</fullName>
    </submittedName>
</protein>
<name>A0A9X0BFV0_9EURO</name>
<evidence type="ECO:0000256" key="1">
    <source>
        <dbReference type="SAM" id="MobiDB-lite"/>
    </source>
</evidence>
<proteinExistence type="predicted"/>
<dbReference type="Proteomes" id="UP001147760">
    <property type="component" value="Unassembled WGS sequence"/>
</dbReference>
<keyword evidence="3" id="KW-1185">Reference proteome</keyword>
<reference evidence="2" key="2">
    <citation type="journal article" date="2023" name="IMA Fungus">
        <title>Comparative genomic study of the Penicillium genus elucidates a diverse pangenome and 15 lateral gene transfer events.</title>
        <authorList>
            <person name="Petersen C."/>
            <person name="Sorensen T."/>
            <person name="Nielsen M.R."/>
            <person name="Sondergaard T.E."/>
            <person name="Sorensen J.L."/>
            <person name="Fitzpatrick D.A."/>
            <person name="Frisvad J.C."/>
            <person name="Nielsen K.L."/>
        </authorList>
    </citation>
    <scope>NUCLEOTIDE SEQUENCE</scope>
    <source>
        <strain evidence="2">IBT 17660</strain>
    </source>
</reference>